<dbReference type="RefSeq" id="WP_277275790.1">
    <property type="nucleotide sequence ID" value="NZ_JAROCY010000004.1"/>
</dbReference>
<feature type="region of interest" description="Disordered" evidence="1">
    <location>
        <begin position="118"/>
        <end position="141"/>
    </location>
</feature>
<feature type="chain" id="PRO_5046351176" evidence="2">
    <location>
        <begin position="33"/>
        <end position="141"/>
    </location>
</feature>
<organism evidence="4 5">
    <name type="scientific">Novosphingobium cyanobacteriorum</name>
    <dbReference type="NCBI Taxonomy" id="3024215"/>
    <lineage>
        <taxon>Bacteria</taxon>
        <taxon>Pseudomonadati</taxon>
        <taxon>Pseudomonadota</taxon>
        <taxon>Alphaproteobacteria</taxon>
        <taxon>Sphingomonadales</taxon>
        <taxon>Sphingomonadaceae</taxon>
        <taxon>Novosphingobium</taxon>
    </lineage>
</organism>
<proteinExistence type="predicted"/>
<dbReference type="EMBL" id="JAROCY010000004">
    <property type="protein sequence ID" value="MDF8332581.1"/>
    <property type="molecule type" value="Genomic_DNA"/>
</dbReference>
<protein>
    <submittedName>
        <fullName evidence="4">Rap1a/Tai family immunity protein</fullName>
    </submittedName>
</protein>
<dbReference type="InterPro" id="IPR041238">
    <property type="entry name" value="Rap1a"/>
</dbReference>
<keyword evidence="5" id="KW-1185">Reference proteome</keyword>
<accession>A0ABT6CFM6</accession>
<evidence type="ECO:0000313" key="4">
    <source>
        <dbReference type="EMBL" id="MDF8332581.1"/>
    </source>
</evidence>
<name>A0ABT6CFM6_9SPHN</name>
<reference evidence="4 5" key="1">
    <citation type="submission" date="2023-03" db="EMBL/GenBank/DDBJ databases">
        <title>Novosphingobium cyanobacteriorum sp. nov., isolated from a eutrophic reservoir during the Microcystis bloom period.</title>
        <authorList>
            <person name="Kang M."/>
            <person name="Le V."/>
            <person name="Ko S.-R."/>
            <person name="Lee S.-A."/>
            <person name="Ahn C.-Y."/>
        </authorList>
    </citation>
    <scope>NUCLEOTIDE SEQUENCE [LARGE SCALE GENOMIC DNA]</scope>
    <source>
        <strain evidence="4 5">HBC54</strain>
    </source>
</reference>
<dbReference type="Proteomes" id="UP001222770">
    <property type="component" value="Unassembled WGS sequence"/>
</dbReference>
<keyword evidence="2" id="KW-0732">Signal</keyword>
<evidence type="ECO:0000259" key="3">
    <source>
        <dbReference type="Pfam" id="PF18602"/>
    </source>
</evidence>
<sequence length="141" mass="14913">MILSPMTDRPATACLGMVAAALLACAATPARAEWMSAGQLADLCASTVPTDRGLCLSYVMGVLDGGRWRDPALKTPDDQTGGQVRDVVVRHLVAHPEGRDQPARLAVQAAVAEAWPALQARPAAKAPAKPKKPVRKRRTRG</sequence>
<evidence type="ECO:0000313" key="5">
    <source>
        <dbReference type="Proteomes" id="UP001222770"/>
    </source>
</evidence>
<gene>
    <name evidence="4" type="ORF">POM99_05145</name>
</gene>
<evidence type="ECO:0000256" key="2">
    <source>
        <dbReference type="SAM" id="SignalP"/>
    </source>
</evidence>
<evidence type="ECO:0000256" key="1">
    <source>
        <dbReference type="SAM" id="MobiDB-lite"/>
    </source>
</evidence>
<dbReference type="Pfam" id="PF18602">
    <property type="entry name" value="Rap1a"/>
    <property type="match status" value="1"/>
</dbReference>
<dbReference type="Gene3D" id="1.10.890.40">
    <property type="match status" value="1"/>
</dbReference>
<feature type="compositionally biased region" description="Low complexity" evidence="1">
    <location>
        <begin position="118"/>
        <end position="127"/>
    </location>
</feature>
<feature type="compositionally biased region" description="Basic residues" evidence="1">
    <location>
        <begin position="128"/>
        <end position="141"/>
    </location>
</feature>
<comment type="caution">
    <text evidence="4">The sequence shown here is derived from an EMBL/GenBank/DDBJ whole genome shotgun (WGS) entry which is preliminary data.</text>
</comment>
<feature type="domain" description="Rap1a immunity protein" evidence="3">
    <location>
        <begin position="37"/>
        <end position="116"/>
    </location>
</feature>
<feature type="signal peptide" evidence="2">
    <location>
        <begin position="1"/>
        <end position="32"/>
    </location>
</feature>